<dbReference type="CDD" id="cd00537">
    <property type="entry name" value="MTHFR"/>
    <property type="match status" value="1"/>
</dbReference>
<evidence type="ECO:0000256" key="3">
    <source>
        <dbReference type="ARBA" id="ARBA00006743"/>
    </source>
</evidence>
<evidence type="ECO:0000256" key="12">
    <source>
        <dbReference type="RuleBase" id="RU003862"/>
    </source>
</evidence>
<comment type="pathway">
    <text evidence="10">Amino-acid biosynthesis; L-methionine biosynthesis via de novo pathway.</text>
</comment>
<gene>
    <name evidence="13" type="primary">metF</name>
    <name evidence="13" type="ORF">HMPREF9418_1318</name>
</gene>
<reference evidence="13 14" key="1">
    <citation type="submission" date="2011-05" db="EMBL/GenBank/DDBJ databases">
        <authorList>
            <person name="Muzny D."/>
            <person name="Qin X."/>
            <person name="Deng J."/>
            <person name="Jiang H."/>
            <person name="Liu Y."/>
            <person name="Qu J."/>
            <person name="Song X.-Z."/>
            <person name="Zhang L."/>
            <person name="Thornton R."/>
            <person name="Coyle M."/>
            <person name="Francisco L."/>
            <person name="Jackson L."/>
            <person name="Javaid M."/>
            <person name="Korchina V."/>
            <person name="Kovar C."/>
            <person name="Mata R."/>
            <person name="Mathew T."/>
            <person name="Ngo R."/>
            <person name="Nguyen L."/>
            <person name="Nguyen N."/>
            <person name="Okwuonu G."/>
            <person name="Ongeri F."/>
            <person name="Pham C."/>
            <person name="Simmons D."/>
            <person name="Wilczek-Boney K."/>
            <person name="Hale W."/>
            <person name="Jakkamsetti A."/>
            <person name="Pham P."/>
            <person name="Ruth R."/>
            <person name="San Lucas F."/>
            <person name="Warren J."/>
            <person name="Zhang J."/>
            <person name="Zhao Z."/>
            <person name="Zhou C."/>
            <person name="Zhu D."/>
            <person name="Lee S."/>
            <person name="Bess C."/>
            <person name="Blankenburg K."/>
            <person name="Forbes L."/>
            <person name="Fu Q."/>
            <person name="Gubbala S."/>
            <person name="Hirani K."/>
            <person name="Jayaseelan J.C."/>
            <person name="Lara F."/>
            <person name="Munidasa M."/>
            <person name="Palculict T."/>
            <person name="Patil S."/>
            <person name="Pu L.-L."/>
            <person name="Saada N."/>
            <person name="Tang L."/>
            <person name="Weissenberger G."/>
            <person name="Zhu Y."/>
            <person name="Hemphill L."/>
            <person name="Shang Y."/>
            <person name="Youmans B."/>
            <person name="Ayvaz T."/>
            <person name="Ross M."/>
            <person name="Santibanez J."/>
            <person name="Aqrawi P."/>
            <person name="Gross S."/>
            <person name="Joshi V."/>
            <person name="Fowler G."/>
            <person name="Nazareth L."/>
            <person name="Reid J."/>
            <person name="Worley K."/>
            <person name="Petrosino J."/>
            <person name="Highlander S."/>
            <person name="Gibbs R."/>
        </authorList>
    </citation>
    <scope>NUCLEOTIDE SEQUENCE [LARGE SCALE GENOMIC DNA]</scope>
    <source>
        <strain evidence="13 14">ATCC 33926</strain>
    </source>
</reference>
<evidence type="ECO:0000256" key="1">
    <source>
        <dbReference type="ARBA" id="ARBA00001974"/>
    </source>
</evidence>
<evidence type="ECO:0000256" key="9">
    <source>
        <dbReference type="ARBA" id="ARBA00023167"/>
    </source>
</evidence>
<dbReference type="InterPro" id="IPR029041">
    <property type="entry name" value="FAD-linked_oxidoreductase-like"/>
</dbReference>
<dbReference type="PANTHER" id="PTHR45754:SF3">
    <property type="entry name" value="METHYLENETETRAHYDROFOLATE REDUCTASE (NADPH)"/>
    <property type="match status" value="1"/>
</dbReference>
<sequence>MNRDKHNGNHIKIIHKLSENFEFDSYTRQIYHTSLKTFKKDNRGTQPMSYAKEINALNNSLSDLKGDINVSFEFFPPKNEQMETMLWDSIHRLQTLHPKFVSVTYGANSGERDRTHSIVKRIQQETGLEAAPHLTGIDASPDELRQIAKDYWDSGIRRIVALRGDEPPGYEKKPFYAEDLVKLLRSVADFDISVAAYPEVHPEAKSAQADLINLKRKIDAGANHVITQFFFDVERYLRFRDRCVMLGIDVEIVPGILPVTNFKQLGKMAQVTNVKIPKWLSQMYEGLDDDQGTRNLVAASIAIDMVKVLSREGVKDFHFYTLNRSELTYAICHILGVRP</sequence>
<keyword evidence="8" id="KW-0520">NAD</keyword>
<proteinExistence type="inferred from homology"/>
<dbReference type="EC" id="1.5.1.54" evidence="12"/>
<dbReference type="Gene3D" id="3.20.20.220">
    <property type="match status" value="1"/>
</dbReference>
<dbReference type="EMBL" id="AFQE01000062">
    <property type="protein sequence ID" value="EGQ77092.1"/>
    <property type="molecule type" value="Genomic_DNA"/>
</dbReference>
<dbReference type="GO" id="GO:0035999">
    <property type="term" value="P:tetrahydrofolate interconversion"/>
    <property type="evidence" value="ECO:0007669"/>
    <property type="project" value="TreeGrafter"/>
</dbReference>
<keyword evidence="5 12" id="KW-0285">Flavoprotein</keyword>
<keyword evidence="6 12" id="KW-0274">FAD</keyword>
<evidence type="ECO:0000256" key="7">
    <source>
        <dbReference type="ARBA" id="ARBA00023002"/>
    </source>
</evidence>
<dbReference type="GO" id="GO:0071949">
    <property type="term" value="F:FAD binding"/>
    <property type="evidence" value="ECO:0007669"/>
    <property type="project" value="TreeGrafter"/>
</dbReference>
<organism evidence="13 14">
    <name type="scientific">Neisseria macacae ATCC 33926</name>
    <dbReference type="NCBI Taxonomy" id="997348"/>
    <lineage>
        <taxon>Bacteria</taxon>
        <taxon>Pseudomonadati</taxon>
        <taxon>Pseudomonadota</taxon>
        <taxon>Betaproteobacteria</taxon>
        <taxon>Neisseriales</taxon>
        <taxon>Neisseriaceae</taxon>
        <taxon>Neisseria</taxon>
    </lineage>
</organism>
<comment type="pathway">
    <text evidence="2 12">One-carbon metabolism; tetrahydrofolate interconversion.</text>
</comment>
<dbReference type="AlphaFoldDB" id="A0AA36UJT7"/>
<dbReference type="PANTHER" id="PTHR45754">
    <property type="entry name" value="METHYLENETETRAHYDROFOLATE REDUCTASE"/>
    <property type="match status" value="1"/>
</dbReference>
<dbReference type="SUPFAM" id="SSF51730">
    <property type="entry name" value="FAD-linked oxidoreductase"/>
    <property type="match status" value="1"/>
</dbReference>
<dbReference type="GO" id="GO:0106312">
    <property type="term" value="F:methylenetetrahydrofolate reductase (NADH) activity"/>
    <property type="evidence" value="ECO:0007669"/>
    <property type="project" value="UniProtKB-EC"/>
</dbReference>
<dbReference type="NCBIfam" id="TIGR00676">
    <property type="entry name" value="fadh2"/>
    <property type="match status" value="1"/>
</dbReference>
<dbReference type="Proteomes" id="UP000004982">
    <property type="component" value="Unassembled WGS sequence"/>
</dbReference>
<protein>
    <recommendedName>
        <fullName evidence="12">Methylenetetrahydrofolate reductase</fullName>
        <ecNumber evidence="12">1.5.1.54</ecNumber>
    </recommendedName>
</protein>
<dbReference type="GO" id="GO:0005829">
    <property type="term" value="C:cytosol"/>
    <property type="evidence" value="ECO:0007669"/>
    <property type="project" value="InterPro"/>
</dbReference>
<dbReference type="Pfam" id="PF02219">
    <property type="entry name" value="MTHFR"/>
    <property type="match status" value="1"/>
</dbReference>
<evidence type="ECO:0000256" key="4">
    <source>
        <dbReference type="ARBA" id="ARBA00022605"/>
    </source>
</evidence>
<dbReference type="InterPro" id="IPR003171">
    <property type="entry name" value="Mehydrof_redctse-like"/>
</dbReference>
<comment type="catalytic activity">
    <reaction evidence="11">
        <text>(6S)-5-methyl-5,6,7,8-tetrahydrofolate + NAD(+) = (6R)-5,10-methylene-5,6,7,8-tetrahydrofolate + NADH + H(+)</text>
        <dbReference type="Rhea" id="RHEA:19821"/>
        <dbReference type="ChEBI" id="CHEBI:15378"/>
        <dbReference type="ChEBI" id="CHEBI:15636"/>
        <dbReference type="ChEBI" id="CHEBI:18608"/>
        <dbReference type="ChEBI" id="CHEBI:57540"/>
        <dbReference type="ChEBI" id="CHEBI:57945"/>
        <dbReference type="EC" id="1.5.1.54"/>
    </reaction>
    <physiologicalReaction direction="right-to-left" evidence="11">
        <dbReference type="Rhea" id="RHEA:19823"/>
    </physiologicalReaction>
</comment>
<evidence type="ECO:0000256" key="10">
    <source>
        <dbReference type="ARBA" id="ARBA00034478"/>
    </source>
</evidence>
<evidence type="ECO:0000313" key="14">
    <source>
        <dbReference type="Proteomes" id="UP000004982"/>
    </source>
</evidence>
<comment type="similarity">
    <text evidence="3 12">Belongs to the methylenetetrahydrofolate reductase family.</text>
</comment>
<comment type="cofactor">
    <cofactor evidence="1 12">
        <name>FAD</name>
        <dbReference type="ChEBI" id="CHEBI:57692"/>
    </cofactor>
</comment>
<keyword evidence="9" id="KW-0486">Methionine biosynthesis</keyword>
<dbReference type="FunFam" id="3.20.20.220:FF:000001">
    <property type="entry name" value="Methylenetetrahydrofolate reductase"/>
    <property type="match status" value="1"/>
</dbReference>
<dbReference type="GO" id="GO:0009086">
    <property type="term" value="P:methionine biosynthetic process"/>
    <property type="evidence" value="ECO:0007669"/>
    <property type="project" value="UniProtKB-KW"/>
</dbReference>
<evidence type="ECO:0000256" key="5">
    <source>
        <dbReference type="ARBA" id="ARBA00022630"/>
    </source>
</evidence>
<name>A0AA36UJT7_9NEIS</name>
<accession>A0AA36UJT7</accession>
<keyword evidence="4" id="KW-0028">Amino-acid biosynthesis</keyword>
<dbReference type="NCBIfam" id="NF006950">
    <property type="entry name" value="PRK09432.1"/>
    <property type="match status" value="1"/>
</dbReference>
<evidence type="ECO:0000256" key="2">
    <source>
        <dbReference type="ARBA" id="ARBA00004777"/>
    </source>
</evidence>
<keyword evidence="7 12" id="KW-0560">Oxidoreductase</keyword>
<evidence type="ECO:0000256" key="8">
    <source>
        <dbReference type="ARBA" id="ARBA00023027"/>
    </source>
</evidence>
<evidence type="ECO:0000256" key="11">
    <source>
        <dbReference type="ARBA" id="ARBA00048628"/>
    </source>
</evidence>
<evidence type="ECO:0000256" key="6">
    <source>
        <dbReference type="ARBA" id="ARBA00022827"/>
    </source>
</evidence>
<dbReference type="InterPro" id="IPR004620">
    <property type="entry name" value="MTHF_reductase_bac"/>
</dbReference>
<comment type="caution">
    <text evidence="13">The sequence shown here is derived from an EMBL/GenBank/DDBJ whole genome shotgun (WGS) entry which is preliminary data.</text>
</comment>
<evidence type="ECO:0000313" key="13">
    <source>
        <dbReference type="EMBL" id="EGQ77092.1"/>
    </source>
</evidence>